<dbReference type="PROSITE" id="PS00073">
    <property type="entry name" value="ACYL_COA_DH_2"/>
    <property type="match status" value="1"/>
</dbReference>
<evidence type="ECO:0000256" key="2">
    <source>
        <dbReference type="ARBA" id="ARBA00022630"/>
    </source>
</evidence>
<dbReference type="InterPro" id="IPR009075">
    <property type="entry name" value="AcylCo_DH/oxidase_C"/>
</dbReference>
<comment type="similarity">
    <text evidence="1">Belongs to the acyl-CoA dehydrogenase family.</text>
</comment>
<dbReference type="GO" id="GO:0003995">
    <property type="term" value="F:acyl-CoA dehydrogenase activity"/>
    <property type="evidence" value="ECO:0007669"/>
    <property type="project" value="InterPro"/>
</dbReference>
<evidence type="ECO:0000256" key="3">
    <source>
        <dbReference type="ARBA" id="ARBA00022827"/>
    </source>
</evidence>
<gene>
    <name evidence="5" type="ORF">GA0074692_4954</name>
</gene>
<dbReference type="InterPro" id="IPR036250">
    <property type="entry name" value="AcylCo_DH-like_C"/>
</dbReference>
<dbReference type="PANTHER" id="PTHR43884:SF12">
    <property type="entry name" value="ISOVALERYL-COA DEHYDROGENASE, MITOCHONDRIAL-RELATED"/>
    <property type="match status" value="1"/>
</dbReference>
<feature type="domain" description="Acyl-CoA dehydrogenase/oxidase C-terminal" evidence="4">
    <location>
        <begin position="31"/>
        <end position="111"/>
    </location>
</feature>
<proteinExistence type="inferred from homology"/>
<protein>
    <submittedName>
        <fullName evidence="5">Acyl-CoA dehydrogenase, C-terminal domain</fullName>
    </submittedName>
</protein>
<dbReference type="SUPFAM" id="SSF47203">
    <property type="entry name" value="Acyl-CoA dehydrogenase C-terminal domain-like"/>
    <property type="match status" value="1"/>
</dbReference>
<dbReference type="SUPFAM" id="SSF56645">
    <property type="entry name" value="Acyl-CoA dehydrogenase NM domain-like"/>
    <property type="match status" value="1"/>
</dbReference>
<dbReference type="Proteomes" id="UP000198959">
    <property type="component" value="Unassembled WGS sequence"/>
</dbReference>
<evidence type="ECO:0000313" key="6">
    <source>
        <dbReference type="Proteomes" id="UP000198959"/>
    </source>
</evidence>
<name>A0A1C6T9E2_9ACTN</name>
<keyword evidence="2" id="KW-0285">Flavoprotein</keyword>
<sequence length="117" mass="13065">MSEFSLDLNEEQRDLRDWVHGFATEVVRPAAAEWAAWMGRNDKPFAAGEGSMSKLKAGEVAVAVTEKAVQLLGGAGFLRDHPVERWYRDAKIYTIFEGTSEIQRLVISRAISGIQVR</sequence>
<dbReference type="Pfam" id="PF00441">
    <property type="entry name" value="Acyl-CoA_dh_1"/>
    <property type="match status" value="1"/>
</dbReference>
<evidence type="ECO:0000256" key="1">
    <source>
        <dbReference type="ARBA" id="ARBA00009347"/>
    </source>
</evidence>
<organism evidence="5 6">
    <name type="scientific">Micromonospora pallida</name>
    <dbReference type="NCBI Taxonomy" id="145854"/>
    <lineage>
        <taxon>Bacteria</taxon>
        <taxon>Bacillati</taxon>
        <taxon>Actinomycetota</taxon>
        <taxon>Actinomycetes</taxon>
        <taxon>Micromonosporales</taxon>
        <taxon>Micromonosporaceae</taxon>
        <taxon>Micromonospora</taxon>
    </lineage>
</organism>
<reference evidence="6" key="1">
    <citation type="submission" date="2016-06" db="EMBL/GenBank/DDBJ databases">
        <authorList>
            <person name="Varghese N."/>
            <person name="Submissions Spin"/>
        </authorList>
    </citation>
    <scope>NUCLEOTIDE SEQUENCE [LARGE SCALE GENOMIC DNA]</scope>
    <source>
        <strain evidence="6">DSM 43817</strain>
    </source>
</reference>
<keyword evidence="6" id="KW-1185">Reference proteome</keyword>
<dbReference type="STRING" id="145854.GA0074692_4954"/>
<accession>A0A1C6T9E2</accession>
<dbReference type="AlphaFoldDB" id="A0A1C6T9E2"/>
<dbReference type="RefSeq" id="WP_281199007.1">
    <property type="nucleotide sequence ID" value="NZ_FMHW01000002.1"/>
</dbReference>
<dbReference type="PANTHER" id="PTHR43884">
    <property type="entry name" value="ACYL-COA DEHYDROGENASE"/>
    <property type="match status" value="1"/>
</dbReference>
<evidence type="ECO:0000313" key="5">
    <source>
        <dbReference type="EMBL" id="SCL38267.1"/>
    </source>
</evidence>
<keyword evidence="3" id="KW-0274">FAD</keyword>
<dbReference type="Gene3D" id="1.20.140.10">
    <property type="entry name" value="Butyryl-CoA Dehydrogenase, subunit A, domain 3"/>
    <property type="match status" value="1"/>
</dbReference>
<dbReference type="InterPro" id="IPR009100">
    <property type="entry name" value="AcylCoA_DH/oxidase_NM_dom_sf"/>
</dbReference>
<dbReference type="InterPro" id="IPR006089">
    <property type="entry name" value="Acyl-CoA_DH_CS"/>
</dbReference>
<evidence type="ECO:0000259" key="4">
    <source>
        <dbReference type="Pfam" id="PF00441"/>
    </source>
</evidence>
<dbReference type="EMBL" id="FMHW01000002">
    <property type="protein sequence ID" value="SCL38267.1"/>
    <property type="molecule type" value="Genomic_DNA"/>
</dbReference>